<dbReference type="SUPFAM" id="SSF56349">
    <property type="entry name" value="DNA breaking-rejoining enzymes"/>
    <property type="match status" value="1"/>
</dbReference>
<comment type="caution">
    <text evidence="3">The sequence shown here is derived from an EMBL/GenBank/DDBJ whole genome shotgun (WGS) entry which is preliminary data.</text>
</comment>
<dbReference type="PROSITE" id="PS51898">
    <property type="entry name" value="TYR_RECOMBINASE"/>
    <property type="match status" value="1"/>
</dbReference>
<protein>
    <recommendedName>
        <fullName evidence="2">Tyr recombinase domain-containing protein</fullName>
    </recommendedName>
</protein>
<name>X1NGD9_9ZZZZ</name>
<dbReference type="GO" id="GO:0003677">
    <property type="term" value="F:DNA binding"/>
    <property type="evidence" value="ECO:0007669"/>
    <property type="project" value="InterPro"/>
</dbReference>
<dbReference type="Pfam" id="PF00589">
    <property type="entry name" value="Phage_integrase"/>
    <property type="match status" value="1"/>
</dbReference>
<evidence type="ECO:0000256" key="1">
    <source>
        <dbReference type="ARBA" id="ARBA00023172"/>
    </source>
</evidence>
<evidence type="ECO:0000259" key="2">
    <source>
        <dbReference type="PROSITE" id="PS51898"/>
    </source>
</evidence>
<dbReference type="InterPro" id="IPR011010">
    <property type="entry name" value="DNA_brk_join_enz"/>
</dbReference>
<proteinExistence type="predicted"/>
<accession>X1NGD9</accession>
<sequence>MENTQIIKPALPKEDIIKLILSTTSGGTAEEKVYLALSTTYGLRRAEMANLSQQDLDFEENTIFIRTKKGGTPRKHLIPSQILNLLCQHDFSRVPSTSYISRLFHQIGERAGLTFEKGTSWHSVRHRLNIELVEAGLSEIMILNFTRHKYRQSMVSYYYTPELKKLDEDVFRVHPFLKYYKENI</sequence>
<dbReference type="InterPro" id="IPR013762">
    <property type="entry name" value="Integrase-like_cat_sf"/>
</dbReference>
<gene>
    <name evidence="3" type="ORF">S06H3_26023</name>
</gene>
<organism evidence="3">
    <name type="scientific">marine sediment metagenome</name>
    <dbReference type="NCBI Taxonomy" id="412755"/>
    <lineage>
        <taxon>unclassified sequences</taxon>
        <taxon>metagenomes</taxon>
        <taxon>ecological metagenomes</taxon>
    </lineage>
</organism>
<dbReference type="GO" id="GO:0015074">
    <property type="term" value="P:DNA integration"/>
    <property type="evidence" value="ECO:0007669"/>
    <property type="project" value="InterPro"/>
</dbReference>
<dbReference type="InterPro" id="IPR002104">
    <property type="entry name" value="Integrase_catalytic"/>
</dbReference>
<evidence type="ECO:0000313" key="3">
    <source>
        <dbReference type="EMBL" id="GAI25865.1"/>
    </source>
</evidence>
<reference evidence="3" key="1">
    <citation type="journal article" date="2014" name="Front. Microbiol.">
        <title>High frequency of phylogenetically diverse reductive dehalogenase-homologous genes in deep subseafloor sedimentary metagenomes.</title>
        <authorList>
            <person name="Kawai M."/>
            <person name="Futagami T."/>
            <person name="Toyoda A."/>
            <person name="Takaki Y."/>
            <person name="Nishi S."/>
            <person name="Hori S."/>
            <person name="Arai W."/>
            <person name="Tsubouchi T."/>
            <person name="Morono Y."/>
            <person name="Uchiyama I."/>
            <person name="Ito T."/>
            <person name="Fujiyama A."/>
            <person name="Inagaki F."/>
            <person name="Takami H."/>
        </authorList>
    </citation>
    <scope>NUCLEOTIDE SEQUENCE</scope>
    <source>
        <strain evidence="3">Expedition CK06-06</strain>
    </source>
</reference>
<keyword evidence="1" id="KW-0233">DNA recombination</keyword>
<dbReference type="GO" id="GO:0006310">
    <property type="term" value="P:DNA recombination"/>
    <property type="evidence" value="ECO:0007669"/>
    <property type="project" value="UniProtKB-KW"/>
</dbReference>
<dbReference type="EMBL" id="BARV01015015">
    <property type="protein sequence ID" value="GAI25865.1"/>
    <property type="molecule type" value="Genomic_DNA"/>
</dbReference>
<dbReference type="CDD" id="cd00397">
    <property type="entry name" value="DNA_BRE_C"/>
    <property type="match status" value="1"/>
</dbReference>
<dbReference type="Gene3D" id="1.10.443.10">
    <property type="entry name" value="Intergrase catalytic core"/>
    <property type="match status" value="1"/>
</dbReference>
<dbReference type="AlphaFoldDB" id="X1NGD9"/>
<feature type="domain" description="Tyr recombinase" evidence="2">
    <location>
        <begin position="6"/>
        <end position="175"/>
    </location>
</feature>